<dbReference type="AlphaFoldDB" id="M8C812"/>
<proteinExistence type="predicted"/>
<evidence type="ECO:0000313" key="2">
    <source>
        <dbReference type="EnsemblPlants" id="EMT11238"/>
    </source>
</evidence>
<reference evidence="2" key="1">
    <citation type="submission" date="2015-06" db="UniProtKB">
        <authorList>
            <consortium name="EnsemblPlants"/>
        </authorList>
    </citation>
    <scope>IDENTIFICATION</scope>
</reference>
<protein>
    <submittedName>
        <fullName evidence="2">Uncharacterized protein</fullName>
    </submittedName>
</protein>
<accession>M8C812</accession>
<dbReference type="EnsemblPlants" id="EMT11238">
    <property type="protein sequence ID" value="EMT11238"/>
    <property type="gene ID" value="F775_52061"/>
</dbReference>
<feature type="compositionally biased region" description="Basic residues" evidence="1">
    <location>
        <begin position="86"/>
        <end position="110"/>
    </location>
</feature>
<feature type="region of interest" description="Disordered" evidence="1">
    <location>
        <begin position="1"/>
        <end position="44"/>
    </location>
</feature>
<organism evidence="2">
    <name type="scientific">Aegilops tauschii</name>
    <name type="common">Tausch's goatgrass</name>
    <name type="synonym">Aegilops squarrosa</name>
    <dbReference type="NCBI Taxonomy" id="37682"/>
    <lineage>
        <taxon>Eukaryota</taxon>
        <taxon>Viridiplantae</taxon>
        <taxon>Streptophyta</taxon>
        <taxon>Embryophyta</taxon>
        <taxon>Tracheophyta</taxon>
        <taxon>Spermatophyta</taxon>
        <taxon>Magnoliopsida</taxon>
        <taxon>Liliopsida</taxon>
        <taxon>Poales</taxon>
        <taxon>Poaceae</taxon>
        <taxon>BOP clade</taxon>
        <taxon>Pooideae</taxon>
        <taxon>Triticodae</taxon>
        <taxon>Triticeae</taxon>
        <taxon>Triticinae</taxon>
        <taxon>Aegilops</taxon>
    </lineage>
</organism>
<feature type="region of interest" description="Disordered" evidence="1">
    <location>
        <begin position="72"/>
        <end position="123"/>
    </location>
</feature>
<name>M8C812_AEGTA</name>
<sequence>MPPPPPRSLKRRRSIRYIDGNQALATDPFAGAEQSSRSRRRCPKGGAATIVAGLQVAIGTPLPRSAFAFVRQRRRKAAGRGSAQRPGRHPPSRAHRLARSTRGPPRRPRRDLRLGRDNPSTPVAGQSQFDFLSAILHLFSQMGQRAFCVKIWRCSSENQ</sequence>
<evidence type="ECO:0000256" key="1">
    <source>
        <dbReference type="SAM" id="MobiDB-lite"/>
    </source>
</evidence>